<dbReference type="InterPro" id="IPR051411">
    <property type="entry name" value="Polyketide_trans_af380"/>
</dbReference>
<organism evidence="2 3">
    <name type="scientific">Pectobacterium atrosepticum (strain SCRI 1043 / ATCC BAA-672)</name>
    <name type="common">Erwinia carotovora subsp. atroseptica</name>
    <dbReference type="NCBI Taxonomy" id="218491"/>
    <lineage>
        <taxon>Bacteria</taxon>
        <taxon>Pseudomonadati</taxon>
        <taxon>Pseudomonadota</taxon>
        <taxon>Gammaproteobacteria</taxon>
        <taxon>Enterobacterales</taxon>
        <taxon>Pectobacteriaceae</taxon>
        <taxon>Pectobacterium</taxon>
    </lineage>
</organism>
<feature type="domain" description="Dienelactone hydrolase" evidence="1">
    <location>
        <begin position="20"/>
        <end position="125"/>
    </location>
</feature>
<dbReference type="Proteomes" id="UP000007966">
    <property type="component" value="Chromosome"/>
</dbReference>
<dbReference type="Gene3D" id="1.10.10.800">
    <property type="match status" value="1"/>
</dbReference>
<dbReference type="InterPro" id="IPR002925">
    <property type="entry name" value="Dienelactn_hydro"/>
</dbReference>
<dbReference type="STRING" id="218491.ECA2231"/>
<evidence type="ECO:0000313" key="2">
    <source>
        <dbReference type="EMBL" id="CAG75133.1"/>
    </source>
</evidence>
<dbReference type="eggNOG" id="COG1073">
    <property type="taxonomic scope" value="Bacteria"/>
</dbReference>
<gene>
    <name evidence="2" type="ordered locus">ECA2231</name>
</gene>
<dbReference type="EMBL" id="BX950851">
    <property type="protein sequence ID" value="CAG75133.1"/>
    <property type="molecule type" value="Genomic_DNA"/>
</dbReference>
<dbReference type="PATRIC" id="fig|218491.5.peg.2263"/>
<dbReference type="KEGG" id="eca:ECA2231"/>
<dbReference type="GO" id="GO:0016787">
    <property type="term" value="F:hydrolase activity"/>
    <property type="evidence" value="ECO:0007669"/>
    <property type="project" value="InterPro"/>
</dbReference>
<evidence type="ECO:0000313" key="3">
    <source>
        <dbReference type="Proteomes" id="UP000007966"/>
    </source>
</evidence>
<name>Q6D510_PECAS</name>
<reference evidence="2" key="1">
    <citation type="submission" date="2004-02" db="EMBL/GenBank/DDBJ databases">
        <title>The genome sequence of the enterobacterial phytopathogen Erwinia carotovora subsp. atroseptica SCRI1043 and functional genomic identification of novel virulence factors.</title>
        <authorList>
            <person name="Bell K.S."/>
            <person name="Sebaihia M."/>
            <person name="Pritchard L."/>
            <person name="Holden M."/>
            <person name="Hyman L.J."/>
            <person name="Holeva M.C."/>
            <person name="Thomson N.R."/>
            <person name="Bentley S.D."/>
            <person name="Churcher C."/>
            <person name="Mungall K."/>
            <person name="Atkin R."/>
            <person name="Bason N."/>
            <person name="Brooks K."/>
            <person name="Chillingworth T."/>
            <person name="Clark K."/>
            <person name="Doggett J."/>
            <person name="Fraser A."/>
            <person name="Hance Z."/>
            <person name="Hauser H."/>
            <person name="Jagels K."/>
            <person name="Moule S."/>
            <person name="Norbertczak H."/>
            <person name="Ormond D."/>
            <person name="Price C."/>
            <person name="Quail M.A."/>
            <person name="Sanders M."/>
            <person name="Walker D."/>
            <person name="Whitehead S."/>
            <person name="Salmond G.P.C."/>
            <person name="Birch P.R.J."/>
            <person name="Barrell B.G."/>
            <person name="Parkhill J."/>
            <person name="Toth I.K."/>
        </authorList>
    </citation>
    <scope>NUCLEOTIDE SEQUENCE</scope>
    <source>
        <strain evidence="2">SCRI1043</strain>
    </source>
</reference>
<sequence length="297" mass="31703">MFRNHEIMMSGNIYLPKGFSEDQKYAAIVVVHPGGGVKEQTAGLYALKLAEAGFVTLAFDASHQGASGGLPRFLDDPMKRVGDFYSAVDYLTTLPYVDTARIGALGVCAGSGITVKAAMTERRIKVLATVSAVDVGAATRKGWEGNTNESELIQTLDAVAKQRSAEAAGGAPVYVNYVPKIGDTTAPRDLQEAADYYLTARGRYPTSTNQMLMTSISTLASFTGFEGADIYITQPLLMIAGSKAGSLWHSQQLHTSAASEQKELYIVPGATHMDLYDGKGATTAAKKLAPFFKKNLV</sequence>
<dbReference type="InterPro" id="IPR029058">
    <property type="entry name" value="AB_hydrolase_fold"/>
</dbReference>
<proteinExistence type="predicted"/>
<evidence type="ECO:0000259" key="1">
    <source>
        <dbReference type="Pfam" id="PF01738"/>
    </source>
</evidence>
<protein>
    <recommendedName>
        <fullName evidence="1">Dienelactone hydrolase domain-containing protein</fullName>
    </recommendedName>
</protein>
<dbReference type="HOGENOM" id="CLU_048587_0_0_6"/>
<dbReference type="AlphaFoldDB" id="Q6D510"/>
<accession>Q6D510</accession>
<dbReference type="Gene3D" id="3.40.50.1820">
    <property type="entry name" value="alpha/beta hydrolase"/>
    <property type="match status" value="1"/>
</dbReference>
<dbReference type="PANTHER" id="PTHR47751:SF1">
    <property type="entry name" value="SUPERFAMILY HYDROLASE, PUTATIVE (AFU_ORTHOLOGUE AFUA_2G16580)-RELATED"/>
    <property type="match status" value="1"/>
</dbReference>
<dbReference type="SUPFAM" id="SSF53474">
    <property type="entry name" value="alpha/beta-Hydrolases"/>
    <property type="match status" value="1"/>
</dbReference>
<keyword evidence="3" id="KW-1185">Reference proteome</keyword>
<dbReference type="PANTHER" id="PTHR47751">
    <property type="entry name" value="SUPERFAMILY HYDROLASE, PUTATIVE (AFU_ORTHOLOGUE AFUA_2G16580)-RELATED"/>
    <property type="match status" value="1"/>
</dbReference>
<dbReference type="Pfam" id="PF01738">
    <property type="entry name" value="DLH"/>
    <property type="match status" value="1"/>
</dbReference>